<dbReference type="InterPro" id="IPR002933">
    <property type="entry name" value="Peptidase_M20"/>
</dbReference>
<dbReference type="GO" id="GO:0008777">
    <property type="term" value="F:acetylornithine deacetylase activity"/>
    <property type="evidence" value="ECO:0007669"/>
    <property type="project" value="UniProtKB-EC"/>
</dbReference>
<dbReference type="GO" id="GO:0005737">
    <property type="term" value="C:cytoplasm"/>
    <property type="evidence" value="ECO:0007669"/>
    <property type="project" value="UniProtKB-SubCell"/>
</dbReference>
<accession>A0AAP6MJR9</accession>
<dbReference type="Proteomes" id="UP001302316">
    <property type="component" value="Unassembled WGS sequence"/>
</dbReference>
<dbReference type="InterPro" id="IPR036264">
    <property type="entry name" value="Bact_exopeptidase_dim_dom"/>
</dbReference>
<dbReference type="Gene3D" id="3.40.630.10">
    <property type="entry name" value="Zn peptidases"/>
    <property type="match status" value="1"/>
</dbReference>
<keyword evidence="4" id="KW-0055">Arginine biosynthesis</keyword>
<evidence type="ECO:0000256" key="8">
    <source>
        <dbReference type="ARBA" id="ARBA00022833"/>
    </source>
</evidence>
<comment type="caution">
    <text evidence="11">The sequence shown here is derived from an EMBL/GenBank/DDBJ whole genome shotgun (WGS) entry which is preliminary data.</text>
</comment>
<name>A0AAP6MJR9_9GAMM</name>
<dbReference type="Pfam" id="PF01546">
    <property type="entry name" value="Peptidase_M20"/>
    <property type="match status" value="1"/>
</dbReference>
<proteinExistence type="inferred from homology"/>
<evidence type="ECO:0000256" key="9">
    <source>
        <dbReference type="ARBA" id="ARBA00023285"/>
    </source>
</evidence>
<dbReference type="EC" id="3.5.1.16" evidence="11"/>
<reference evidence="11 12" key="1">
    <citation type="submission" date="2023-12" db="EMBL/GenBank/DDBJ databases">
        <title>Whole-genome sequencing of halo(alkali)philic microorganisms from hypersaline lakes.</title>
        <authorList>
            <person name="Sorokin D.Y."/>
            <person name="Merkel A.Y."/>
            <person name="Messina E."/>
            <person name="Yakimov M."/>
        </authorList>
    </citation>
    <scope>NUCLEOTIDE SEQUENCE [LARGE SCALE GENOMIC DNA]</scope>
    <source>
        <strain evidence="11 12">AB-CW1</strain>
    </source>
</reference>
<dbReference type="GO" id="GO:0006526">
    <property type="term" value="P:L-arginine biosynthetic process"/>
    <property type="evidence" value="ECO:0007669"/>
    <property type="project" value="UniProtKB-KW"/>
</dbReference>
<keyword evidence="6" id="KW-0479">Metal-binding</keyword>
<evidence type="ECO:0000256" key="5">
    <source>
        <dbReference type="ARBA" id="ARBA00022605"/>
    </source>
</evidence>
<dbReference type="NCBIfam" id="NF003474">
    <property type="entry name" value="PRK05111.1"/>
    <property type="match status" value="1"/>
</dbReference>
<dbReference type="InterPro" id="IPR010169">
    <property type="entry name" value="AcOrn-deacetyl"/>
</dbReference>
<feature type="domain" description="Peptidase M20 dimerisation" evidence="10">
    <location>
        <begin position="175"/>
        <end position="282"/>
    </location>
</feature>
<comment type="subcellular location">
    <subcellularLocation>
        <location evidence="1">Cytoplasm</location>
    </subcellularLocation>
</comment>
<organism evidence="11 12">
    <name type="scientific">Natronospira elongata</name>
    <dbReference type="NCBI Taxonomy" id="3110268"/>
    <lineage>
        <taxon>Bacteria</taxon>
        <taxon>Pseudomonadati</taxon>
        <taxon>Pseudomonadota</taxon>
        <taxon>Gammaproteobacteria</taxon>
        <taxon>Natronospirales</taxon>
        <taxon>Natronospiraceae</taxon>
        <taxon>Natronospira</taxon>
    </lineage>
</organism>
<dbReference type="Pfam" id="PF07687">
    <property type="entry name" value="M20_dimer"/>
    <property type="match status" value="1"/>
</dbReference>
<evidence type="ECO:0000313" key="12">
    <source>
        <dbReference type="Proteomes" id="UP001302316"/>
    </source>
</evidence>
<evidence type="ECO:0000313" key="11">
    <source>
        <dbReference type="EMBL" id="MEA5445244.1"/>
    </source>
</evidence>
<keyword evidence="7 11" id="KW-0378">Hydrolase</keyword>
<keyword evidence="5" id="KW-0028">Amino-acid biosynthesis</keyword>
<dbReference type="FunFam" id="3.30.70.360:FF:000003">
    <property type="entry name" value="Acetylornithine deacetylase"/>
    <property type="match status" value="1"/>
</dbReference>
<evidence type="ECO:0000256" key="1">
    <source>
        <dbReference type="ARBA" id="ARBA00004496"/>
    </source>
</evidence>
<comment type="similarity">
    <text evidence="2">Belongs to the peptidase M20A family. ArgE subfamily.</text>
</comment>
<dbReference type="RefSeq" id="WP_346050872.1">
    <property type="nucleotide sequence ID" value="NZ_JAYGII010000007.1"/>
</dbReference>
<dbReference type="EMBL" id="JAYGII010000007">
    <property type="protein sequence ID" value="MEA5445244.1"/>
    <property type="molecule type" value="Genomic_DNA"/>
</dbReference>
<evidence type="ECO:0000256" key="2">
    <source>
        <dbReference type="ARBA" id="ARBA00005691"/>
    </source>
</evidence>
<evidence type="ECO:0000256" key="6">
    <source>
        <dbReference type="ARBA" id="ARBA00022723"/>
    </source>
</evidence>
<evidence type="ECO:0000256" key="3">
    <source>
        <dbReference type="ARBA" id="ARBA00022490"/>
    </source>
</evidence>
<protein>
    <submittedName>
        <fullName evidence="11">Acetylornithine deacetylase</fullName>
        <ecNumber evidence="11">3.5.1.16</ecNumber>
    </submittedName>
</protein>
<keyword evidence="8" id="KW-0862">Zinc</keyword>
<dbReference type="InterPro" id="IPR050072">
    <property type="entry name" value="Peptidase_M20A"/>
</dbReference>
<evidence type="ECO:0000256" key="7">
    <source>
        <dbReference type="ARBA" id="ARBA00022801"/>
    </source>
</evidence>
<dbReference type="NCBIfam" id="TIGR01892">
    <property type="entry name" value="AcOrn-deacetyl"/>
    <property type="match status" value="1"/>
</dbReference>
<dbReference type="PANTHER" id="PTHR43808">
    <property type="entry name" value="ACETYLORNITHINE DEACETYLASE"/>
    <property type="match status" value="1"/>
</dbReference>
<keyword evidence="3" id="KW-0963">Cytoplasm</keyword>
<dbReference type="GO" id="GO:0046872">
    <property type="term" value="F:metal ion binding"/>
    <property type="evidence" value="ECO:0007669"/>
    <property type="project" value="UniProtKB-KW"/>
</dbReference>
<evidence type="ECO:0000256" key="4">
    <source>
        <dbReference type="ARBA" id="ARBA00022571"/>
    </source>
</evidence>
<keyword evidence="9" id="KW-0170">Cobalt</keyword>
<sequence>MHPSVEEMIRELIACPSMSSVSPAFDTGNREVSEKLAEWLEDLGFEVRLMPVEGEDKFNVIGTLGRGNGGLVLSGHTDTVPFDQDRWNSDPFTLTERDGKLYGLGTCDMKAFLALAIEVASRYRAEDLAEPIIILGTADEESSMAGGKALVADHSLRARCAIIGEPTRLTPVHLHKGIFMEGVRLKGRSGHSSDPKLGNNAIDGLHRAIAELMAFREEMARQYHNAAFHVSSPTLNLGHVHGGDNPNRICPEAEVHFDLRTLPEQDLDATREALRERIRESLADSGLGIEFLPLFEGVGGLNTPEDAAIVQAVTELTGREPEAVAFSTEGPFLQELGIDTVIIGPGDIAQAHQPDEYLAIDTLQPTLDLIDGLIRRFCLKSG</sequence>
<dbReference type="Gene3D" id="3.30.70.360">
    <property type="match status" value="1"/>
</dbReference>
<dbReference type="SUPFAM" id="SSF53187">
    <property type="entry name" value="Zn-dependent exopeptidases"/>
    <property type="match status" value="1"/>
</dbReference>
<evidence type="ECO:0000259" key="10">
    <source>
        <dbReference type="Pfam" id="PF07687"/>
    </source>
</evidence>
<gene>
    <name evidence="11" type="primary">argE</name>
    <name evidence="11" type="ORF">VCB98_05375</name>
</gene>
<dbReference type="PANTHER" id="PTHR43808:SF1">
    <property type="entry name" value="ACETYLORNITHINE DEACETYLASE"/>
    <property type="match status" value="1"/>
</dbReference>
<keyword evidence="12" id="KW-1185">Reference proteome</keyword>
<dbReference type="InterPro" id="IPR011650">
    <property type="entry name" value="Peptidase_M20_dimer"/>
</dbReference>
<dbReference type="AlphaFoldDB" id="A0AAP6MJR9"/>
<dbReference type="SUPFAM" id="SSF55031">
    <property type="entry name" value="Bacterial exopeptidase dimerisation domain"/>
    <property type="match status" value="1"/>
</dbReference>
<dbReference type="CDD" id="cd03894">
    <property type="entry name" value="M20_ArgE"/>
    <property type="match status" value="1"/>
</dbReference>